<dbReference type="InterPro" id="IPR017260">
    <property type="entry name" value="UCP037673"/>
</dbReference>
<organism evidence="2 3">
    <name type="scientific">Drouetiella hepatica Uher 2000/2452</name>
    <dbReference type="NCBI Taxonomy" id="904376"/>
    <lineage>
        <taxon>Bacteria</taxon>
        <taxon>Bacillati</taxon>
        <taxon>Cyanobacteriota</taxon>
        <taxon>Cyanophyceae</taxon>
        <taxon>Oculatellales</taxon>
        <taxon>Oculatellaceae</taxon>
        <taxon>Drouetiella</taxon>
    </lineage>
</organism>
<protein>
    <submittedName>
        <fullName evidence="2">DUF4346 domain-containing protein</fullName>
    </submittedName>
</protein>
<evidence type="ECO:0000313" key="3">
    <source>
        <dbReference type="Proteomes" id="UP000757435"/>
    </source>
</evidence>
<proteinExistence type="predicted"/>
<dbReference type="PIRSF" id="PIRSF037673">
    <property type="entry name" value="UCP037673"/>
    <property type="match status" value="1"/>
</dbReference>
<dbReference type="EMBL" id="JAHHHD010000002">
    <property type="protein sequence ID" value="MBW4657557.1"/>
    <property type="molecule type" value="Genomic_DNA"/>
</dbReference>
<feature type="domain" description="DUF4346" evidence="1">
    <location>
        <begin position="37"/>
        <end position="142"/>
    </location>
</feature>
<dbReference type="InterPro" id="IPR025595">
    <property type="entry name" value="PterinBD-DUF4346"/>
</dbReference>
<sequence length="142" mass="15963">MTPSVPEENLTLSKLAQELARDLKALDDKLSKRFIELDPDGYFLIYLDRPTQLICAKHFANIIDDKGLACDPETGKPLPTKGKAQHTHTAVYTGRTAKELCIKIFEETQPCPIGYLDHAAYLGREFLRAEIALINGEEYVQD</sequence>
<dbReference type="Pfam" id="PF14251">
    <property type="entry name" value="PterinBD-DUF4346"/>
    <property type="match status" value="1"/>
</dbReference>
<name>A0A951Q772_9CYAN</name>
<accession>A0A951Q772</accession>
<evidence type="ECO:0000259" key="1">
    <source>
        <dbReference type="Pfam" id="PF14251"/>
    </source>
</evidence>
<gene>
    <name evidence="2" type="ORF">KME15_02690</name>
</gene>
<dbReference type="Proteomes" id="UP000757435">
    <property type="component" value="Unassembled WGS sequence"/>
</dbReference>
<evidence type="ECO:0000313" key="2">
    <source>
        <dbReference type="EMBL" id="MBW4657557.1"/>
    </source>
</evidence>
<dbReference type="AlphaFoldDB" id="A0A951Q772"/>
<comment type="caution">
    <text evidence="2">The sequence shown here is derived from an EMBL/GenBank/DDBJ whole genome shotgun (WGS) entry which is preliminary data.</text>
</comment>
<reference evidence="2" key="2">
    <citation type="journal article" date="2022" name="Microbiol. Resour. Announc.">
        <title>Metagenome Sequencing to Explore Phylogenomics of Terrestrial Cyanobacteria.</title>
        <authorList>
            <person name="Ward R.D."/>
            <person name="Stajich J.E."/>
            <person name="Johansen J.R."/>
            <person name="Huntemann M."/>
            <person name="Clum A."/>
            <person name="Foster B."/>
            <person name="Foster B."/>
            <person name="Roux S."/>
            <person name="Palaniappan K."/>
            <person name="Varghese N."/>
            <person name="Mukherjee S."/>
            <person name="Reddy T.B.K."/>
            <person name="Daum C."/>
            <person name="Copeland A."/>
            <person name="Chen I.A."/>
            <person name="Ivanova N.N."/>
            <person name="Kyrpides N.C."/>
            <person name="Shapiro N."/>
            <person name="Eloe-Fadrosh E.A."/>
            <person name="Pietrasiak N."/>
        </authorList>
    </citation>
    <scope>NUCLEOTIDE SEQUENCE</scope>
    <source>
        <strain evidence="2">UHER 2000/2452</strain>
    </source>
</reference>
<reference evidence="2" key="1">
    <citation type="submission" date="2021-05" db="EMBL/GenBank/DDBJ databases">
        <authorList>
            <person name="Pietrasiak N."/>
            <person name="Ward R."/>
            <person name="Stajich J.E."/>
            <person name="Kurbessoian T."/>
        </authorList>
    </citation>
    <scope>NUCLEOTIDE SEQUENCE</scope>
    <source>
        <strain evidence="2">UHER 2000/2452</strain>
    </source>
</reference>